<reference evidence="2 3" key="1">
    <citation type="submission" date="2024-11" db="EMBL/GenBank/DDBJ databases">
        <title>Chromosome-level genome assembly of the freshwater bivalve Anodonta woodiana.</title>
        <authorList>
            <person name="Chen X."/>
        </authorList>
    </citation>
    <scope>NUCLEOTIDE SEQUENCE [LARGE SCALE GENOMIC DNA]</scope>
    <source>
        <strain evidence="2">MN2024</strain>
        <tissue evidence="2">Gills</tissue>
    </source>
</reference>
<dbReference type="InterPro" id="IPR010736">
    <property type="entry name" value="SHIPPO-rpt"/>
</dbReference>
<organism evidence="2 3">
    <name type="scientific">Sinanodonta woodiana</name>
    <name type="common">Chinese pond mussel</name>
    <name type="synonym">Anodonta woodiana</name>
    <dbReference type="NCBI Taxonomy" id="1069815"/>
    <lineage>
        <taxon>Eukaryota</taxon>
        <taxon>Metazoa</taxon>
        <taxon>Spiralia</taxon>
        <taxon>Lophotrochozoa</taxon>
        <taxon>Mollusca</taxon>
        <taxon>Bivalvia</taxon>
        <taxon>Autobranchia</taxon>
        <taxon>Heteroconchia</taxon>
        <taxon>Palaeoheterodonta</taxon>
        <taxon>Unionida</taxon>
        <taxon>Unionoidea</taxon>
        <taxon>Unionidae</taxon>
        <taxon>Unioninae</taxon>
        <taxon>Sinanodonta</taxon>
    </lineage>
</organism>
<evidence type="ECO:0000313" key="2">
    <source>
        <dbReference type="EMBL" id="KAL3884130.1"/>
    </source>
</evidence>
<evidence type="ECO:0000313" key="3">
    <source>
        <dbReference type="Proteomes" id="UP001634394"/>
    </source>
</evidence>
<accession>A0ABD3XEG6</accession>
<evidence type="ECO:0000256" key="1">
    <source>
        <dbReference type="SAM" id="MobiDB-lite"/>
    </source>
</evidence>
<comment type="caution">
    <text evidence="2">The sequence shown here is derived from an EMBL/GenBank/DDBJ whole genome shotgun (WGS) entry which is preliminary data.</text>
</comment>
<keyword evidence="3" id="KW-1185">Reference proteome</keyword>
<feature type="region of interest" description="Disordered" evidence="1">
    <location>
        <begin position="67"/>
        <end position="88"/>
    </location>
</feature>
<name>A0ABD3XEG6_SINWO</name>
<dbReference type="Pfam" id="PF07004">
    <property type="entry name" value="SHIPPO-rpt"/>
    <property type="match status" value="2"/>
</dbReference>
<proteinExistence type="predicted"/>
<dbReference type="EMBL" id="JBJQND010000003">
    <property type="protein sequence ID" value="KAL3884130.1"/>
    <property type="molecule type" value="Genomic_DNA"/>
</dbReference>
<protein>
    <submittedName>
        <fullName evidence="2">Uncharacterized protein</fullName>
    </submittedName>
</protein>
<gene>
    <name evidence="2" type="ORF">ACJMK2_030350</name>
</gene>
<sequence>MVYNYKKQRSPIVPMYTILDTSDGVLEKNGDVTRSSKQQIRKIEDTPGPQYNPDPRIFKDKVPHYSMTNRNYMPGDKTKKPGPGAYSPEHVRINKRAVPQFSFGIRHFQRTAPIIVDVQD</sequence>
<dbReference type="AlphaFoldDB" id="A0ABD3XEG6"/>
<dbReference type="Proteomes" id="UP001634394">
    <property type="component" value="Unassembled WGS sequence"/>
</dbReference>